<evidence type="ECO:0000256" key="19">
    <source>
        <dbReference type="ARBA" id="ARBA00057179"/>
    </source>
</evidence>
<dbReference type="OrthoDB" id="194443at2759"/>
<dbReference type="EMBL" id="CAHIKZ030001236">
    <property type="protein sequence ID" value="CAE1257239.1"/>
    <property type="molecule type" value="Genomic_DNA"/>
</dbReference>
<evidence type="ECO:0000256" key="21">
    <source>
        <dbReference type="ARBA" id="ARBA00079339"/>
    </source>
</evidence>
<dbReference type="CDD" id="cd02440">
    <property type="entry name" value="AdoMet_MTases"/>
    <property type="match status" value="1"/>
</dbReference>
<keyword evidence="10" id="KW-0805">Transcription regulation</keyword>
<evidence type="ECO:0000256" key="13">
    <source>
        <dbReference type="ARBA" id="ARBA00025783"/>
    </source>
</evidence>
<evidence type="ECO:0000256" key="1">
    <source>
        <dbReference type="ARBA" id="ARBA00004408"/>
    </source>
</evidence>
<evidence type="ECO:0000256" key="7">
    <source>
        <dbReference type="ARBA" id="ARBA00022603"/>
    </source>
</evidence>
<keyword evidence="9" id="KW-0949">S-adenosyl-L-methionine</keyword>
<feature type="region of interest" description="Disordered" evidence="23">
    <location>
        <begin position="132"/>
        <end position="173"/>
    </location>
</feature>
<evidence type="ECO:0000256" key="14">
    <source>
        <dbReference type="ARBA" id="ARBA00047418"/>
    </source>
</evidence>
<dbReference type="Proteomes" id="UP000597762">
    <property type="component" value="Unassembled WGS sequence"/>
</dbReference>
<dbReference type="InterPro" id="IPR019012">
    <property type="entry name" value="RNA_cap_Gua-N2-MeTrfase"/>
</dbReference>
<evidence type="ECO:0000256" key="16">
    <source>
        <dbReference type="ARBA" id="ARBA00048763"/>
    </source>
</evidence>
<evidence type="ECO:0000256" key="5">
    <source>
        <dbReference type="ARBA" id="ARBA00022490"/>
    </source>
</evidence>
<dbReference type="GO" id="GO:0005730">
    <property type="term" value="C:nucleolus"/>
    <property type="evidence" value="ECO:0007669"/>
    <property type="project" value="UniProtKB-SubCell"/>
</dbReference>
<evidence type="ECO:0000256" key="10">
    <source>
        <dbReference type="ARBA" id="ARBA00023015"/>
    </source>
</evidence>
<evidence type="ECO:0000256" key="4">
    <source>
        <dbReference type="ARBA" id="ARBA00018517"/>
    </source>
</evidence>
<evidence type="ECO:0000256" key="6">
    <source>
        <dbReference type="ARBA" id="ARBA00022553"/>
    </source>
</evidence>
<dbReference type="SUPFAM" id="SSF53335">
    <property type="entry name" value="S-adenosyl-L-methionine-dependent methyltransferases"/>
    <property type="match status" value="1"/>
</dbReference>
<evidence type="ECO:0000256" key="17">
    <source>
        <dbReference type="ARBA" id="ARBA00049075"/>
    </source>
</evidence>
<keyword evidence="6" id="KW-0597">Phosphoprotein</keyword>
<evidence type="ECO:0000256" key="23">
    <source>
        <dbReference type="SAM" id="MobiDB-lite"/>
    </source>
</evidence>
<organism evidence="24 25">
    <name type="scientific">Acanthosepion pharaonis</name>
    <name type="common">Pharaoh cuttlefish</name>
    <name type="synonym">Sepia pharaonis</name>
    <dbReference type="NCBI Taxonomy" id="158019"/>
    <lineage>
        <taxon>Eukaryota</taxon>
        <taxon>Metazoa</taxon>
        <taxon>Spiralia</taxon>
        <taxon>Lophotrochozoa</taxon>
        <taxon>Mollusca</taxon>
        <taxon>Cephalopoda</taxon>
        <taxon>Coleoidea</taxon>
        <taxon>Decapodiformes</taxon>
        <taxon>Sepiida</taxon>
        <taxon>Sepiina</taxon>
        <taxon>Sepiidae</taxon>
        <taxon>Acanthosepion</taxon>
    </lineage>
</organism>
<keyword evidence="7 24" id="KW-0489">Methyltransferase</keyword>
<dbReference type="Pfam" id="PF09445">
    <property type="entry name" value="Methyltransf_15"/>
    <property type="match status" value="1"/>
</dbReference>
<comment type="catalytic activity">
    <reaction evidence="15">
        <text>a 5'-end (N(7)-methyl 5'-triphosphoguanosine)-ribonucleoside in snoRNA + S-adenosyl-L-methionine = a 5'-end (N(2),N(7)-dimethyl 5'-triphosphoguanosine)-ribonucleoside in snoRNA + S-adenosyl-L-homocysteine + H(+)</text>
        <dbReference type="Rhea" id="RHEA:78475"/>
        <dbReference type="Rhea" id="RHEA-COMP:19086"/>
        <dbReference type="Rhea" id="RHEA-COMP:19088"/>
        <dbReference type="ChEBI" id="CHEBI:15378"/>
        <dbReference type="ChEBI" id="CHEBI:57856"/>
        <dbReference type="ChEBI" id="CHEBI:59789"/>
        <dbReference type="ChEBI" id="CHEBI:156461"/>
        <dbReference type="ChEBI" id="CHEBI:172880"/>
    </reaction>
    <physiologicalReaction direction="left-to-right" evidence="15">
        <dbReference type="Rhea" id="RHEA:78476"/>
    </physiologicalReaction>
</comment>
<keyword evidence="11" id="KW-0804">Transcription</keyword>
<comment type="similarity">
    <text evidence="13">Belongs to the methyltransferase superfamily. Trimethylguanosine synthase family.</text>
</comment>
<comment type="function">
    <text evidence="19">Catalyzes the 2 serial methylation steps for the conversion of the 7-monomethylguanosine (m(7)G) caps of snRNAs and snoRNAs to a 2,2,7-trimethylguanosine (m(2,2,7)G) cap structure. The enzyme is specific for guanine, and N7 methylation must precede N2 methylation. Hypermethylation of the m7G cap of U snRNAs leads to their concentration in nuclear foci, their colocalization with coilin and the formation of canonical Cajal bodies (CBs). Plays a role in transcriptional regulation.</text>
</comment>
<evidence type="ECO:0000256" key="9">
    <source>
        <dbReference type="ARBA" id="ARBA00022691"/>
    </source>
</evidence>
<dbReference type="PANTHER" id="PTHR14741">
    <property type="entry name" value="S-ADENOSYLMETHIONINE-DEPENDENT METHYLTRANSFERASE RELATED"/>
    <property type="match status" value="1"/>
</dbReference>
<feature type="region of interest" description="Disordered" evidence="23">
    <location>
        <begin position="75"/>
        <end position="110"/>
    </location>
</feature>
<evidence type="ECO:0000256" key="15">
    <source>
        <dbReference type="ARBA" id="ARBA00048740"/>
    </source>
</evidence>
<comment type="catalytic activity">
    <reaction evidence="17">
        <text>a 5'-end (N(7)-methyl 5'-triphosphoguanosine)-ribonucleoside in snRNA + S-adenosyl-L-methionine = a 5'-end (N(2),N(7)-dimethyl 5'-triphosphoguanosine)-ribonucleoside in snRNA + S-adenosyl-L-homocysteine + H(+)</text>
        <dbReference type="Rhea" id="RHEA:78471"/>
        <dbReference type="Rhea" id="RHEA-COMP:19085"/>
        <dbReference type="Rhea" id="RHEA-COMP:19087"/>
        <dbReference type="ChEBI" id="CHEBI:15378"/>
        <dbReference type="ChEBI" id="CHEBI:57856"/>
        <dbReference type="ChEBI" id="CHEBI:59789"/>
        <dbReference type="ChEBI" id="CHEBI:156461"/>
        <dbReference type="ChEBI" id="CHEBI:172880"/>
    </reaction>
    <physiologicalReaction direction="left-to-right" evidence="17">
        <dbReference type="Rhea" id="RHEA:78472"/>
    </physiologicalReaction>
</comment>
<sequence length="662" mass="74878">MYYKMEPIAVMKLLLGKDELPIDCHLTRATIRDIDLYKQGSEELSYDSDEFSSFSSSSSIDTEFYLEKDKDDAIIPDCSAPLENSDPMQPCDGDKEELTEQTEDSNQEQELMKQLGLPTSFGGSFVIKNEDCTKKEKRKRRPPKKRKKKKFSSSKDVEPEKVNLLGDDQETSKTEEPFLIPEIPPETFSLVTQPALDVDSVWQDYWLKYGEYLVWQGWVTKYPDQLDLQNSTYVVPPIAEVEIETEETGLDEEEVKDNSYHCYNICQPVENIDANVEQEAQGMNTEMTESSQIESITKEMTSIIVHEDEIESVRGSNSSENQPQDGGGHKRKGSSKQTTPPHKSSSNSGPHEGKIGGQSHNSMNSMSSGDDDPPNERPTKLSRSHEAEVDGEETTCEEKQLNQVKEQKDWRADCVKRTEDLTESMETLGYTIFNEVEEKKSAKVSRVQLLIHQDSLPKYAKMNAGKKPMHIRFDEGVKMDRESWFSVTPERIAEHIAERCRCDVIVDGFCGVGGNAIQFAFTCSHVIAIDIDPIKVEYARHNAQVYGVEDHIEFIVGDYMQVVPHLKAVDVVFLCPPWGGPDYLKSKVFDVEKMEIKASSLFSVARKVTNNIAFFIPRNTSAEQLSSLAAPHGYVEVEQNILNNKLKTITAYYGELIMEGKK</sequence>
<name>A0A812CBY6_ACAPH</name>
<keyword evidence="8 24" id="KW-0808">Transferase</keyword>
<comment type="subcellular location">
    <subcellularLocation>
        <location evidence="2">Cytoplasm</location>
    </subcellularLocation>
    <subcellularLocation>
        <location evidence="1">Nucleus</location>
        <location evidence="1">Cajal body</location>
    </subcellularLocation>
    <subcellularLocation>
        <location evidence="3">Nucleus</location>
        <location evidence="3">Nucleolus</location>
    </subcellularLocation>
</comment>
<evidence type="ECO:0000256" key="20">
    <source>
        <dbReference type="ARBA" id="ARBA00064494"/>
    </source>
</evidence>
<evidence type="ECO:0000256" key="11">
    <source>
        <dbReference type="ARBA" id="ARBA00023163"/>
    </source>
</evidence>
<dbReference type="GO" id="GO:0005737">
    <property type="term" value="C:cytoplasm"/>
    <property type="evidence" value="ECO:0007669"/>
    <property type="project" value="UniProtKB-SubCell"/>
</dbReference>
<dbReference type="GO" id="GO:0015030">
    <property type="term" value="C:Cajal body"/>
    <property type="evidence" value="ECO:0007669"/>
    <property type="project" value="UniProtKB-SubCell"/>
</dbReference>
<comment type="caution">
    <text evidence="24">The sequence shown here is derived from an EMBL/GenBank/DDBJ whole genome shotgun (WGS) entry which is preliminary data.</text>
</comment>
<dbReference type="Gene3D" id="3.40.50.150">
    <property type="entry name" value="Vaccinia Virus protein VP39"/>
    <property type="match status" value="1"/>
</dbReference>
<evidence type="ECO:0000256" key="2">
    <source>
        <dbReference type="ARBA" id="ARBA00004496"/>
    </source>
</evidence>
<accession>A0A812CBY6</accession>
<keyword evidence="12" id="KW-0539">Nucleus</keyword>
<comment type="catalytic activity">
    <reaction evidence="14">
        <text>a 5'-end (N(2),N(7)-dimethyl 5'-triphosphoguanosine)-ribonucleoside in snoRNA + S-adenosyl-L-methionine = a 5'-end (N(2),N(2),N(7)-trimethyl 5'-triphosphoguanosine)-ribonucleoside in snoRNA + S-adenosyl-L-homocysteine + H(+)</text>
        <dbReference type="Rhea" id="RHEA:78507"/>
        <dbReference type="Rhea" id="RHEA-COMP:19088"/>
        <dbReference type="Rhea" id="RHEA-COMP:19090"/>
        <dbReference type="ChEBI" id="CHEBI:15378"/>
        <dbReference type="ChEBI" id="CHEBI:57856"/>
        <dbReference type="ChEBI" id="CHEBI:59789"/>
        <dbReference type="ChEBI" id="CHEBI:167623"/>
        <dbReference type="ChEBI" id="CHEBI:172880"/>
    </reaction>
    <physiologicalReaction direction="left-to-right" evidence="14">
        <dbReference type="Rhea" id="RHEA:78508"/>
    </physiologicalReaction>
</comment>
<dbReference type="AlphaFoldDB" id="A0A812CBY6"/>
<dbReference type="FunFam" id="3.40.50.150:FF:000066">
    <property type="entry name" value="Trimethylguanosine synthase 1"/>
    <property type="match status" value="1"/>
</dbReference>
<evidence type="ECO:0000313" key="25">
    <source>
        <dbReference type="Proteomes" id="UP000597762"/>
    </source>
</evidence>
<dbReference type="GO" id="GO:0071164">
    <property type="term" value="F:RNA cap trimethylguanosine synthase activity"/>
    <property type="evidence" value="ECO:0007669"/>
    <property type="project" value="TreeGrafter"/>
</dbReference>
<gene>
    <name evidence="24" type="ORF">SPHA_30697</name>
</gene>
<feature type="compositionally biased region" description="Basic and acidic residues" evidence="23">
    <location>
        <begin position="374"/>
        <end position="388"/>
    </location>
</feature>
<evidence type="ECO:0000256" key="22">
    <source>
        <dbReference type="ARBA" id="ARBA00081504"/>
    </source>
</evidence>
<feature type="compositionally biased region" description="Low complexity" evidence="23">
    <location>
        <begin position="359"/>
        <end position="368"/>
    </location>
</feature>
<feature type="compositionally biased region" description="Basic residues" evidence="23">
    <location>
        <begin position="135"/>
        <end position="152"/>
    </location>
</feature>
<keyword evidence="25" id="KW-1185">Reference proteome</keyword>
<feature type="compositionally biased region" description="Polar residues" evidence="23">
    <location>
        <begin position="314"/>
        <end position="324"/>
    </location>
</feature>
<keyword evidence="5" id="KW-0963">Cytoplasm</keyword>
<proteinExistence type="inferred from homology"/>
<feature type="compositionally biased region" description="Polar residues" evidence="23">
    <location>
        <begin position="335"/>
        <end position="349"/>
    </location>
</feature>
<dbReference type="PANTHER" id="PTHR14741:SF32">
    <property type="entry name" value="TRIMETHYLGUANOSINE SYNTHASE"/>
    <property type="match status" value="1"/>
</dbReference>
<feature type="compositionally biased region" description="Basic and acidic residues" evidence="23">
    <location>
        <begin position="396"/>
        <end position="408"/>
    </location>
</feature>
<evidence type="ECO:0000256" key="3">
    <source>
        <dbReference type="ARBA" id="ARBA00004604"/>
    </source>
</evidence>
<dbReference type="InterPro" id="IPR029063">
    <property type="entry name" value="SAM-dependent_MTases_sf"/>
</dbReference>
<comment type="subunit">
    <text evidence="20">May form homooligomers. Interacts with CREBBP/CBP, EED/WAIT1, EP300/P300, NCOA6/PRIP, PPARBP/PBP and SMN.</text>
</comment>
<evidence type="ECO:0000256" key="12">
    <source>
        <dbReference type="ARBA" id="ARBA00023242"/>
    </source>
</evidence>
<evidence type="ECO:0000313" key="24">
    <source>
        <dbReference type="EMBL" id="CAE1257239.1"/>
    </source>
</evidence>
<reference evidence="24" key="1">
    <citation type="submission" date="2021-01" db="EMBL/GenBank/DDBJ databases">
        <authorList>
            <person name="Li R."/>
            <person name="Bekaert M."/>
        </authorList>
    </citation>
    <scope>NUCLEOTIDE SEQUENCE</scope>
    <source>
        <strain evidence="24">Farmed</strain>
    </source>
</reference>
<evidence type="ECO:0000256" key="18">
    <source>
        <dbReference type="ARBA" id="ARBA00049790"/>
    </source>
</evidence>
<protein>
    <recommendedName>
        <fullName evidence="4">Trimethylguanosine synthase</fullName>
    </recommendedName>
    <alternativeName>
        <fullName evidence="18">Cap-specific guanine-N(2) methyltransferase</fullName>
    </alternativeName>
    <alternativeName>
        <fullName evidence="21">Nuclear receptor coactivator 6-interacting protein</fullName>
    </alternativeName>
    <alternativeName>
        <fullName evidence="22">PRIP-interacting protein with methyltransferase motif</fullName>
    </alternativeName>
</protein>
<evidence type="ECO:0000256" key="8">
    <source>
        <dbReference type="ARBA" id="ARBA00022679"/>
    </source>
</evidence>
<comment type="catalytic activity">
    <reaction evidence="16">
        <text>a 5'-end (N(2),N(7)-dimethyl 5'-triphosphoguanosine)-ribonucleoside in snRNA + S-adenosyl-L-methionine = a 5'-end (N(2),N(2),N(7)-trimethyl 5'-triphosphoguanosine)-ribonucleoside in snRNA + S-adenosyl-L-homocysteine + H(+)</text>
        <dbReference type="Rhea" id="RHEA:78479"/>
        <dbReference type="Rhea" id="RHEA-COMP:19087"/>
        <dbReference type="Rhea" id="RHEA-COMP:19089"/>
        <dbReference type="ChEBI" id="CHEBI:15378"/>
        <dbReference type="ChEBI" id="CHEBI:57856"/>
        <dbReference type="ChEBI" id="CHEBI:59789"/>
        <dbReference type="ChEBI" id="CHEBI:167623"/>
        <dbReference type="ChEBI" id="CHEBI:172880"/>
    </reaction>
    <physiologicalReaction direction="left-to-right" evidence="16">
        <dbReference type="Rhea" id="RHEA:78480"/>
    </physiologicalReaction>
</comment>
<feature type="region of interest" description="Disordered" evidence="23">
    <location>
        <begin position="309"/>
        <end position="408"/>
    </location>
</feature>